<feature type="compositionally biased region" description="Basic and acidic residues" evidence="11">
    <location>
        <begin position="579"/>
        <end position="590"/>
    </location>
</feature>
<feature type="domain" description="Cation/H+ exchanger transmembrane" evidence="13">
    <location>
        <begin position="26"/>
        <end position="436"/>
    </location>
</feature>
<evidence type="ECO:0000259" key="14">
    <source>
        <dbReference type="Pfam" id="PF08619"/>
    </source>
</evidence>
<comment type="caution">
    <text evidence="15">The sequence shown here is derived from an EMBL/GenBank/DDBJ whole genome shotgun (WGS) entry which is preliminary data.</text>
</comment>
<dbReference type="InterPro" id="IPR004712">
    <property type="entry name" value="Na+/H+_antiporter_fungi"/>
</dbReference>
<feature type="transmembrane region" description="Helical" evidence="12">
    <location>
        <begin position="37"/>
        <end position="58"/>
    </location>
</feature>
<proteinExistence type="inferred from homology"/>
<evidence type="ECO:0000256" key="9">
    <source>
        <dbReference type="ARBA" id="ARBA00023136"/>
    </source>
</evidence>
<keyword evidence="7" id="KW-0915">Sodium</keyword>
<dbReference type="GO" id="GO:0030007">
    <property type="term" value="P:intracellular potassium ion homeostasis"/>
    <property type="evidence" value="ECO:0007669"/>
    <property type="project" value="TreeGrafter"/>
</dbReference>
<dbReference type="InterPro" id="IPR038770">
    <property type="entry name" value="Na+/solute_symporter_sf"/>
</dbReference>
<evidence type="ECO:0000256" key="7">
    <source>
        <dbReference type="ARBA" id="ARBA00023053"/>
    </source>
</evidence>
<evidence type="ECO:0008006" key="17">
    <source>
        <dbReference type="Google" id="ProtNLM"/>
    </source>
</evidence>
<evidence type="ECO:0000256" key="5">
    <source>
        <dbReference type="ARBA" id="ARBA00022692"/>
    </source>
</evidence>
<keyword evidence="6 12" id="KW-1133">Transmembrane helix</keyword>
<dbReference type="InterPro" id="IPR013928">
    <property type="entry name" value="Cation/H_antiporter_C"/>
</dbReference>
<dbReference type="GO" id="GO:0036376">
    <property type="term" value="P:sodium ion export across plasma membrane"/>
    <property type="evidence" value="ECO:0007669"/>
    <property type="project" value="InterPro"/>
</dbReference>
<dbReference type="Pfam" id="PF00999">
    <property type="entry name" value="Na_H_Exchanger"/>
    <property type="match status" value="1"/>
</dbReference>
<keyword evidence="10" id="KW-0739">Sodium transport</keyword>
<keyword evidence="3" id="KW-0813">Transport</keyword>
<feature type="transmembrane region" description="Helical" evidence="12">
    <location>
        <begin position="204"/>
        <end position="225"/>
    </location>
</feature>
<name>A0AAV9U1S8_9PEZI</name>
<evidence type="ECO:0000256" key="3">
    <source>
        <dbReference type="ARBA" id="ARBA00022448"/>
    </source>
</evidence>
<evidence type="ECO:0000256" key="1">
    <source>
        <dbReference type="ARBA" id="ARBA00004141"/>
    </source>
</evidence>
<evidence type="ECO:0000256" key="10">
    <source>
        <dbReference type="ARBA" id="ARBA00023201"/>
    </source>
</evidence>
<evidence type="ECO:0000313" key="15">
    <source>
        <dbReference type="EMBL" id="KAK6332444.1"/>
    </source>
</evidence>
<evidence type="ECO:0000256" key="8">
    <source>
        <dbReference type="ARBA" id="ARBA00023065"/>
    </source>
</evidence>
<comment type="subcellular location">
    <subcellularLocation>
        <location evidence="1">Membrane</location>
        <topology evidence="1">Multi-pass membrane protein</topology>
    </subcellularLocation>
</comment>
<organism evidence="15 16">
    <name type="scientific">Orbilia brochopaga</name>
    <dbReference type="NCBI Taxonomy" id="3140254"/>
    <lineage>
        <taxon>Eukaryota</taxon>
        <taxon>Fungi</taxon>
        <taxon>Dikarya</taxon>
        <taxon>Ascomycota</taxon>
        <taxon>Pezizomycotina</taxon>
        <taxon>Orbiliomycetes</taxon>
        <taxon>Orbiliales</taxon>
        <taxon>Orbiliaceae</taxon>
        <taxon>Orbilia</taxon>
    </lineage>
</organism>
<dbReference type="GO" id="GO:0015385">
    <property type="term" value="F:sodium:proton antiporter activity"/>
    <property type="evidence" value="ECO:0007669"/>
    <property type="project" value="InterPro"/>
</dbReference>
<dbReference type="Pfam" id="PF08619">
    <property type="entry name" value="Nha1_C"/>
    <property type="match status" value="1"/>
</dbReference>
<keyword evidence="16" id="KW-1185">Reference proteome</keyword>
<feature type="region of interest" description="Disordered" evidence="11">
    <location>
        <begin position="471"/>
        <end position="554"/>
    </location>
</feature>
<keyword evidence="9 12" id="KW-0472">Membrane</keyword>
<feature type="compositionally biased region" description="Acidic residues" evidence="11">
    <location>
        <begin position="848"/>
        <end position="857"/>
    </location>
</feature>
<dbReference type="GO" id="GO:0005886">
    <property type="term" value="C:plasma membrane"/>
    <property type="evidence" value="ECO:0007669"/>
    <property type="project" value="InterPro"/>
</dbReference>
<dbReference type="Proteomes" id="UP001375240">
    <property type="component" value="Unassembled WGS sequence"/>
</dbReference>
<dbReference type="AlphaFoldDB" id="A0AAV9U1S8"/>
<protein>
    <recommendedName>
        <fullName evidence="17">Na+/H+ antiporter</fullName>
    </recommendedName>
</protein>
<feature type="compositionally biased region" description="Polar residues" evidence="11">
    <location>
        <begin position="656"/>
        <end position="665"/>
    </location>
</feature>
<dbReference type="PANTHER" id="PTHR31382">
    <property type="entry name" value="NA(+)/H(+) ANTIPORTER"/>
    <property type="match status" value="1"/>
</dbReference>
<evidence type="ECO:0000256" key="11">
    <source>
        <dbReference type="SAM" id="MobiDB-lite"/>
    </source>
</evidence>
<evidence type="ECO:0000259" key="13">
    <source>
        <dbReference type="Pfam" id="PF00999"/>
    </source>
</evidence>
<feature type="compositionally biased region" description="Basic and acidic residues" evidence="11">
    <location>
        <begin position="476"/>
        <end position="487"/>
    </location>
</feature>
<feature type="transmembrane region" description="Helical" evidence="12">
    <location>
        <begin position="327"/>
        <end position="349"/>
    </location>
</feature>
<feature type="compositionally biased region" description="Polar residues" evidence="11">
    <location>
        <begin position="838"/>
        <end position="847"/>
    </location>
</feature>
<evidence type="ECO:0000256" key="12">
    <source>
        <dbReference type="SAM" id="Phobius"/>
    </source>
</evidence>
<feature type="region of interest" description="Disordered" evidence="11">
    <location>
        <begin position="792"/>
        <end position="942"/>
    </location>
</feature>
<feature type="transmembrane region" description="Helical" evidence="12">
    <location>
        <begin position="12"/>
        <end position="32"/>
    </location>
</feature>
<feature type="domain" description="Alkali metal cation/H+ antiporter Nha1 C-terminal" evidence="14">
    <location>
        <begin position="562"/>
        <end position="918"/>
    </location>
</feature>
<evidence type="ECO:0000256" key="4">
    <source>
        <dbReference type="ARBA" id="ARBA00022449"/>
    </source>
</evidence>
<keyword evidence="5 12" id="KW-0812">Transmembrane</keyword>
<feature type="transmembrane region" description="Helical" evidence="12">
    <location>
        <begin position="245"/>
        <end position="262"/>
    </location>
</feature>
<feature type="transmembrane region" description="Helical" evidence="12">
    <location>
        <begin position="102"/>
        <end position="125"/>
    </location>
</feature>
<feature type="compositionally biased region" description="Polar residues" evidence="11">
    <location>
        <begin position="801"/>
        <end position="817"/>
    </location>
</feature>
<evidence type="ECO:0000256" key="6">
    <source>
        <dbReference type="ARBA" id="ARBA00022989"/>
    </source>
</evidence>
<sequence>MAWDHLSVNRPHLVYIILGGFTSLFMLVSLFVKERLYIGEATVATICGVIFGPYAAGLFDPNSWGNVDQITLECSRIVLVVQCFAVGVELPKAYMNRHWRSVIFLLVPVMTFGWLVVSVFIWWLIKPLSWLDSLCVAACVTATDPVLASSVVGKGKFAKRIPKHLRDLLSAESGCNDGMAFPFIYLALYLIHYRPDASKVFYHWFVYTILYECVFGTIFGCCVGYAGRRLIKFAEARNIIDRESFLVFYFTLALFCAGAGSILGVDDLLVGFCAGVAFSNDGWFAHKTEESHVSNVIDLLLNLAYFVYFGAIIPWNQYNRPDWGLEPWRLVCISILVIFFRRIPVMVVLRPFIPDIKTFRESLFAGHFGPIGVGAIFVAILARSELATGNAATPLAHLPEPDSDFENLLLIEVIWPIVTFLVISSIIVHGSSIAVFTLGKRINRMTLTMSYTTQGPEETWVSRLPFLNRGQSMSIRKPEESDNEKLPGEGQFPPGTLPPPGGVPGGLWHAKRSTGGRIVEGTATPRRRNGLGRPKSQVAGPSQSPERLPAPEVVKIHIPAGGNAYQEGDEILVENPDGDVVKQFRQRPDGTLEDTFDESKDTRAGRPGASAPHAAENLIQKMPSPSQRRDSTEEEEEDPERPRPRRRKTEPHRKQGTATAYQSGNDVIVEDEDGEVIRVIRTNTNTARRESVMGIPTKRRPSLQKFGSWLTGKSAAVPESSQPPPARTDTNDDAMSIVSNDEHGVHLHNPFHGGRMSRKELVEHFQTIDPRYRSNIAQAHNIPQRIVAEVDQMEDEDGGSVSYSPGGTSHPTTTLTGPQDKVIEKAVKSAKSADPSLALSQMQTSSAEDPENFEEETPAERRRREAALGLSPSEERETVSGSGGDGAGSSQHAPETAAERRRREAALGNTANDDDSDDDGTERRQSARRGIRFADSTRPHGQ</sequence>
<dbReference type="EMBL" id="JAVHNQ010000015">
    <property type="protein sequence ID" value="KAK6332444.1"/>
    <property type="molecule type" value="Genomic_DNA"/>
</dbReference>
<keyword evidence="8" id="KW-0406">Ion transport</keyword>
<feature type="transmembrane region" description="Helical" evidence="12">
    <location>
        <begin position="413"/>
        <end position="439"/>
    </location>
</feature>
<feature type="transmembrane region" description="Helical" evidence="12">
    <location>
        <begin position="174"/>
        <end position="192"/>
    </location>
</feature>
<dbReference type="Gene3D" id="1.20.1530.20">
    <property type="match status" value="1"/>
</dbReference>
<gene>
    <name evidence="15" type="ORF">TWF696_003158</name>
</gene>
<accession>A0AAV9U1S8</accession>
<dbReference type="FunFam" id="1.20.1530.20:FF:000015">
    <property type="entry name" value="Na(+)/H(+) antiporter 2"/>
    <property type="match status" value="1"/>
</dbReference>
<dbReference type="PANTHER" id="PTHR31382:SF4">
    <property type="entry name" value="NA(+)_H(+) ANTIPORTER"/>
    <property type="match status" value="1"/>
</dbReference>
<feature type="compositionally biased region" description="Basic residues" evidence="11">
    <location>
        <begin position="643"/>
        <end position="655"/>
    </location>
</feature>
<reference evidence="15 16" key="1">
    <citation type="submission" date="2019-10" db="EMBL/GenBank/DDBJ databases">
        <authorList>
            <person name="Palmer J.M."/>
        </authorList>
    </citation>
    <scope>NUCLEOTIDE SEQUENCE [LARGE SCALE GENOMIC DNA]</scope>
    <source>
        <strain evidence="15 16">TWF696</strain>
    </source>
</reference>
<feature type="transmembrane region" description="Helical" evidence="12">
    <location>
        <begin position="361"/>
        <end position="382"/>
    </location>
</feature>
<evidence type="ECO:0000256" key="2">
    <source>
        <dbReference type="ARBA" id="ARBA00005248"/>
    </source>
</evidence>
<feature type="transmembrane region" description="Helical" evidence="12">
    <location>
        <begin position="131"/>
        <end position="153"/>
    </location>
</feature>
<keyword evidence="4" id="KW-0050">Antiport</keyword>
<comment type="similarity">
    <text evidence="2">Belongs to the fungal Na(+)/H(+) exchanger family.</text>
</comment>
<dbReference type="GO" id="GO:0042391">
    <property type="term" value="P:regulation of membrane potential"/>
    <property type="evidence" value="ECO:0007669"/>
    <property type="project" value="InterPro"/>
</dbReference>
<feature type="region of interest" description="Disordered" evidence="11">
    <location>
        <begin position="567"/>
        <end position="669"/>
    </location>
</feature>
<dbReference type="GO" id="GO:0120029">
    <property type="term" value="P:proton export across plasma membrane"/>
    <property type="evidence" value="ECO:0007669"/>
    <property type="project" value="InterPro"/>
</dbReference>
<feature type="transmembrane region" description="Helical" evidence="12">
    <location>
        <begin position="296"/>
        <end position="315"/>
    </location>
</feature>
<evidence type="ECO:0000313" key="16">
    <source>
        <dbReference type="Proteomes" id="UP001375240"/>
    </source>
</evidence>
<dbReference type="InterPro" id="IPR006153">
    <property type="entry name" value="Cation/H_exchanger_TM"/>
</dbReference>